<evidence type="ECO:0000256" key="1">
    <source>
        <dbReference type="ARBA" id="ARBA00000085"/>
    </source>
</evidence>
<dbReference type="SUPFAM" id="SSF47384">
    <property type="entry name" value="Homodimeric domain of signal transducing histidine kinase"/>
    <property type="match status" value="1"/>
</dbReference>
<keyword evidence="3" id="KW-0597">Phosphoprotein</keyword>
<dbReference type="GO" id="GO:0000155">
    <property type="term" value="F:phosphorelay sensor kinase activity"/>
    <property type="evidence" value="ECO:0007669"/>
    <property type="project" value="InterPro"/>
</dbReference>
<keyword evidence="5" id="KW-0418">Kinase</keyword>
<proteinExistence type="predicted"/>
<dbReference type="PANTHER" id="PTHR43711">
    <property type="entry name" value="TWO-COMPONENT HISTIDINE KINASE"/>
    <property type="match status" value="1"/>
</dbReference>
<dbReference type="Gene3D" id="3.30.450.40">
    <property type="match status" value="3"/>
</dbReference>
<dbReference type="SUPFAM" id="SSF55874">
    <property type="entry name" value="ATPase domain of HSP90 chaperone/DNA topoisomerase II/histidine kinase"/>
    <property type="match status" value="1"/>
</dbReference>
<dbReference type="PANTHER" id="PTHR43711:SF1">
    <property type="entry name" value="HISTIDINE KINASE 1"/>
    <property type="match status" value="1"/>
</dbReference>
<evidence type="ECO:0000256" key="6">
    <source>
        <dbReference type="ARBA" id="ARBA00023012"/>
    </source>
</evidence>
<dbReference type="GO" id="GO:0006355">
    <property type="term" value="P:regulation of DNA-templated transcription"/>
    <property type="evidence" value="ECO:0007669"/>
    <property type="project" value="InterPro"/>
</dbReference>
<dbReference type="SMART" id="SM00387">
    <property type="entry name" value="HATPase_c"/>
    <property type="match status" value="1"/>
</dbReference>
<dbReference type="CDD" id="cd00082">
    <property type="entry name" value="HisKA"/>
    <property type="match status" value="1"/>
</dbReference>
<evidence type="ECO:0000259" key="9">
    <source>
        <dbReference type="PROSITE" id="PS50113"/>
    </source>
</evidence>
<dbReference type="InterPro" id="IPR003018">
    <property type="entry name" value="GAF"/>
</dbReference>
<dbReference type="InterPro" id="IPR050736">
    <property type="entry name" value="Sensor_HK_Regulatory"/>
</dbReference>
<evidence type="ECO:0000259" key="8">
    <source>
        <dbReference type="PROSITE" id="PS50112"/>
    </source>
</evidence>
<accession>A0A3B0RWG8</accession>
<sequence>MESATTTDLFGFVHRAGTERSRARILAELSRLIGDRLSAHRVTVYALEDEGLVPLVSEYSSGETDVPQFATFRGTRVLAKSKLAARLRAGADVLLIDNPPDVLPARIVDALGIQPFLVAALRSDSQFLGALVVEGDFGDLTAQQDEIRTLAAVVALTLQTSLTSERARERARETEALLEVGAVLTESTSVTEVLAAVARNSARICGFERCSILTTDETGQLVPVMSQFADGHIESELWERFRVTRHDLPAAQQVIESGEPAIFSEPEAHPELIPSRWVKPFGIRSMLLVPLIAWEERFGVLVLDHRERHTIGPDRIRIAKAVAAQGAAAIGISRLLEREGQSRKRAEETSLNLRAREAQQAAVASISQLALTAPNLTHLMDRAVRVLATILDVACVKVLALQPNDDSFLLTAGVGWDEGLVGTTVIETGVGSQAGYTLSAFAPVIVEDLATETRFAGPDLLTNHEIVSGVSVVIGGRDKPYGVLGVHTTIPRKFTPEDVDFLQSMANVLASAVERDRGENAVLESEERLQAILDSASDAIISMDENLRIVLFNQHACDTFGYTPEEALGQSLNMLLPESAREHHTSHVKGFANEESTQRRMDDRAELSGRRKDGDEFPVEITISKTERHGQTIFTAIVRDVTERSVAQALVRESEERHRSLFERSPIAIWEQDFSAVGMWLDGLRTSGITDLRSYLRAHPDKVEHGVTLIDVLSVNPAGIALIGAKSLDQLLEPTSEESQIAGIRESFITQFATIWESSDRVQFELVTQTVSGAQLDCEFHFVASRTDDGIDLSRVIVALADITERKAAEEQLKNLVRSKDELIASVSHEIRTPLTAILGSAELLNNPEAGLTDKDRAELLEVLTNESADVANIVEDLIIAAKADIEKLHVMRVPVDLRAQAAQSLEGWGPQTRQQIHLSDDTAHCIADPARVRQIIRNLVSNAIRYGGDSIRVGFGKRGSVGLVYLADDGQGVPSQDVERIFENYQRGSQAPGLTAALGLGLGLSRHLARVMDGDVTYRREGNETFFELALPLAISDS</sequence>
<evidence type="ECO:0000256" key="2">
    <source>
        <dbReference type="ARBA" id="ARBA00012438"/>
    </source>
</evidence>
<feature type="domain" description="PAC" evidence="9">
    <location>
        <begin position="760"/>
        <end position="815"/>
    </location>
</feature>
<keyword evidence="6" id="KW-0902">Two-component regulatory system</keyword>
<dbReference type="Gene3D" id="3.30.565.10">
    <property type="entry name" value="Histidine kinase-like ATPase, C-terminal domain"/>
    <property type="match status" value="1"/>
</dbReference>
<evidence type="ECO:0000256" key="5">
    <source>
        <dbReference type="ARBA" id="ARBA00022777"/>
    </source>
</evidence>
<reference evidence="10" key="1">
    <citation type="submission" date="2018-06" db="EMBL/GenBank/DDBJ databases">
        <authorList>
            <person name="Zhirakovskaya E."/>
        </authorList>
    </citation>
    <scope>NUCLEOTIDE SEQUENCE</scope>
</reference>
<evidence type="ECO:0000259" key="7">
    <source>
        <dbReference type="PROSITE" id="PS50109"/>
    </source>
</evidence>
<dbReference type="Gene3D" id="3.30.450.20">
    <property type="entry name" value="PAS domain"/>
    <property type="match status" value="2"/>
</dbReference>
<dbReference type="AlphaFoldDB" id="A0A3B0RWG8"/>
<dbReference type="InterPro" id="IPR000700">
    <property type="entry name" value="PAS-assoc_C"/>
</dbReference>
<dbReference type="SMART" id="SM00388">
    <property type="entry name" value="HisKA"/>
    <property type="match status" value="1"/>
</dbReference>
<dbReference type="InterPro" id="IPR029016">
    <property type="entry name" value="GAF-like_dom_sf"/>
</dbReference>
<dbReference type="SUPFAM" id="SSF55785">
    <property type="entry name" value="PYP-like sensor domain (PAS domain)"/>
    <property type="match status" value="2"/>
</dbReference>
<name>A0A3B0RWG8_9ZZZZ</name>
<dbReference type="Pfam" id="PF00512">
    <property type="entry name" value="HisKA"/>
    <property type="match status" value="1"/>
</dbReference>
<dbReference type="NCBIfam" id="TIGR00229">
    <property type="entry name" value="sensory_box"/>
    <property type="match status" value="1"/>
</dbReference>
<dbReference type="InterPro" id="IPR004358">
    <property type="entry name" value="Sig_transdc_His_kin-like_C"/>
</dbReference>
<dbReference type="InterPro" id="IPR036890">
    <property type="entry name" value="HATPase_C_sf"/>
</dbReference>
<dbReference type="InterPro" id="IPR005467">
    <property type="entry name" value="His_kinase_dom"/>
</dbReference>
<dbReference type="EMBL" id="UOEK01000104">
    <property type="protein sequence ID" value="VAV96637.1"/>
    <property type="molecule type" value="Genomic_DNA"/>
</dbReference>
<evidence type="ECO:0000256" key="3">
    <source>
        <dbReference type="ARBA" id="ARBA00022553"/>
    </source>
</evidence>
<organism evidence="10">
    <name type="scientific">hydrothermal vent metagenome</name>
    <dbReference type="NCBI Taxonomy" id="652676"/>
    <lineage>
        <taxon>unclassified sequences</taxon>
        <taxon>metagenomes</taxon>
        <taxon>ecological metagenomes</taxon>
    </lineage>
</organism>
<dbReference type="PRINTS" id="PR00344">
    <property type="entry name" value="BCTRLSENSOR"/>
</dbReference>
<evidence type="ECO:0000256" key="4">
    <source>
        <dbReference type="ARBA" id="ARBA00022679"/>
    </source>
</evidence>
<comment type="catalytic activity">
    <reaction evidence="1">
        <text>ATP + protein L-histidine = ADP + protein N-phospho-L-histidine.</text>
        <dbReference type="EC" id="2.7.13.3"/>
    </reaction>
</comment>
<dbReference type="PROSITE" id="PS50113">
    <property type="entry name" value="PAC"/>
    <property type="match status" value="1"/>
</dbReference>
<dbReference type="SMART" id="SM00091">
    <property type="entry name" value="PAS"/>
    <property type="match status" value="1"/>
</dbReference>
<dbReference type="CDD" id="cd00075">
    <property type="entry name" value="HATPase"/>
    <property type="match status" value="1"/>
</dbReference>
<dbReference type="Pfam" id="PF01590">
    <property type="entry name" value="GAF"/>
    <property type="match status" value="2"/>
</dbReference>
<dbReference type="InterPro" id="IPR035965">
    <property type="entry name" value="PAS-like_dom_sf"/>
</dbReference>
<feature type="domain" description="Histidine kinase" evidence="7">
    <location>
        <begin position="826"/>
        <end position="1036"/>
    </location>
</feature>
<dbReference type="PROSITE" id="PS50109">
    <property type="entry name" value="HIS_KIN"/>
    <property type="match status" value="1"/>
</dbReference>
<dbReference type="InterPro" id="IPR000014">
    <property type="entry name" value="PAS"/>
</dbReference>
<gene>
    <name evidence="10" type="ORF">MNBD_ACTINO02-3240</name>
</gene>
<feature type="domain" description="PAS" evidence="8">
    <location>
        <begin position="525"/>
        <end position="579"/>
    </location>
</feature>
<dbReference type="InterPro" id="IPR003594">
    <property type="entry name" value="HATPase_dom"/>
</dbReference>
<keyword evidence="4" id="KW-0808">Transferase</keyword>
<dbReference type="EC" id="2.7.13.3" evidence="2"/>
<dbReference type="Gene3D" id="1.10.287.130">
    <property type="match status" value="1"/>
</dbReference>
<dbReference type="InterPro" id="IPR003661">
    <property type="entry name" value="HisK_dim/P_dom"/>
</dbReference>
<dbReference type="Pfam" id="PF13426">
    <property type="entry name" value="PAS_9"/>
    <property type="match status" value="2"/>
</dbReference>
<dbReference type="CDD" id="cd00130">
    <property type="entry name" value="PAS"/>
    <property type="match status" value="1"/>
</dbReference>
<protein>
    <recommendedName>
        <fullName evidence="2">histidine kinase</fullName>
        <ecNumber evidence="2">2.7.13.3</ecNumber>
    </recommendedName>
</protein>
<dbReference type="SUPFAM" id="SSF55781">
    <property type="entry name" value="GAF domain-like"/>
    <property type="match status" value="3"/>
</dbReference>
<dbReference type="PROSITE" id="PS50112">
    <property type="entry name" value="PAS"/>
    <property type="match status" value="1"/>
</dbReference>
<dbReference type="SMART" id="SM00065">
    <property type="entry name" value="GAF"/>
    <property type="match status" value="3"/>
</dbReference>
<evidence type="ECO:0000313" key="10">
    <source>
        <dbReference type="EMBL" id="VAV96637.1"/>
    </source>
</evidence>
<dbReference type="Pfam" id="PF02518">
    <property type="entry name" value="HATPase_c"/>
    <property type="match status" value="1"/>
</dbReference>
<dbReference type="InterPro" id="IPR036097">
    <property type="entry name" value="HisK_dim/P_sf"/>
</dbReference>